<keyword evidence="2" id="KW-1185">Reference proteome</keyword>
<name>A0ABP3PZ06_9PROT</name>
<accession>A0ABP3PZ06</accession>
<evidence type="ECO:0000313" key="2">
    <source>
        <dbReference type="Proteomes" id="UP001499951"/>
    </source>
</evidence>
<protein>
    <submittedName>
        <fullName evidence="1">Uncharacterized protein</fullName>
    </submittedName>
</protein>
<proteinExistence type="predicted"/>
<sequence>MVAPGFRQTRNGAARTGYSGFKAFAQRVFCRFFKPDAAHGFDPPDGTVLDVGDAIERISGLFLRQDRFGIGQGGAHAPDTLRGPPLECRSFGTGARMKVAGRRTGRANPPPLVAAPVRFRLRPGFAWL</sequence>
<reference evidence="2" key="1">
    <citation type="journal article" date="2019" name="Int. J. Syst. Evol. Microbiol.">
        <title>The Global Catalogue of Microorganisms (GCM) 10K type strain sequencing project: providing services to taxonomists for standard genome sequencing and annotation.</title>
        <authorList>
            <consortium name="The Broad Institute Genomics Platform"/>
            <consortium name="The Broad Institute Genome Sequencing Center for Infectious Disease"/>
            <person name="Wu L."/>
            <person name="Ma J."/>
        </authorList>
    </citation>
    <scope>NUCLEOTIDE SEQUENCE [LARGE SCALE GENOMIC DNA]</scope>
    <source>
        <strain evidence="2">JCM 15089</strain>
    </source>
</reference>
<dbReference type="EMBL" id="BAAADD010000007">
    <property type="protein sequence ID" value="GAA0576082.1"/>
    <property type="molecule type" value="Genomic_DNA"/>
</dbReference>
<evidence type="ECO:0000313" key="1">
    <source>
        <dbReference type="EMBL" id="GAA0576082.1"/>
    </source>
</evidence>
<gene>
    <name evidence="1" type="ORF">GCM10008942_26130</name>
</gene>
<comment type="caution">
    <text evidence="1">The sequence shown here is derived from an EMBL/GenBank/DDBJ whole genome shotgun (WGS) entry which is preliminary data.</text>
</comment>
<dbReference type="Proteomes" id="UP001499951">
    <property type="component" value="Unassembled WGS sequence"/>
</dbReference>
<organism evidence="1 2">
    <name type="scientific">Rhizomicrobium electricum</name>
    <dbReference type="NCBI Taxonomy" id="480070"/>
    <lineage>
        <taxon>Bacteria</taxon>
        <taxon>Pseudomonadati</taxon>
        <taxon>Pseudomonadota</taxon>
        <taxon>Alphaproteobacteria</taxon>
        <taxon>Micropepsales</taxon>
        <taxon>Micropepsaceae</taxon>
        <taxon>Rhizomicrobium</taxon>
    </lineage>
</organism>